<feature type="non-terminal residue" evidence="2">
    <location>
        <position position="1"/>
    </location>
</feature>
<feature type="non-terminal residue" evidence="2">
    <location>
        <position position="140"/>
    </location>
</feature>
<proteinExistence type="predicted"/>
<feature type="compositionally biased region" description="Polar residues" evidence="1">
    <location>
        <begin position="92"/>
        <end position="107"/>
    </location>
</feature>
<dbReference type="InterPro" id="IPR050934">
    <property type="entry name" value="ITIH"/>
</dbReference>
<dbReference type="PANTHER" id="PTHR10338">
    <property type="entry name" value="INTER-ALPHA-TRYPSIN INHIBITOR HEAVY CHAIN FAMILY MEMBER"/>
    <property type="match status" value="1"/>
</dbReference>
<dbReference type="PANTHER" id="PTHR10338:SF108">
    <property type="entry name" value="INTER-ALPHA-TRYPSIN INHIBITOR HEAVY CHAIN H4-LIKE PROTEIN"/>
    <property type="match status" value="1"/>
</dbReference>
<organism evidence="2">
    <name type="scientific">Homalodisca liturata</name>
    <dbReference type="NCBI Taxonomy" id="320908"/>
    <lineage>
        <taxon>Eukaryota</taxon>
        <taxon>Metazoa</taxon>
        <taxon>Ecdysozoa</taxon>
        <taxon>Arthropoda</taxon>
        <taxon>Hexapoda</taxon>
        <taxon>Insecta</taxon>
        <taxon>Pterygota</taxon>
        <taxon>Neoptera</taxon>
        <taxon>Paraneoptera</taxon>
        <taxon>Hemiptera</taxon>
        <taxon>Auchenorrhyncha</taxon>
        <taxon>Membracoidea</taxon>
        <taxon>Cicadellidae</taxon>
        <taxon>Cicadellinae</taxon>
        <taxon>Proconiini</taxon>
        <taxon>Homalodisca</taxon>
    </lineage>
</organism>
<feature type="compositionally biased region" description="Basic residues" evidence="1">
    <location>
        <begin position="74"/>
        <end position="88"/>
    </location>
</feature>
<evidence type="ECO:0000313" key="2">
    <source>
        <dbReference type="EMBL" id="JAS77831.1"/>
    </source>
</evidence>
<name>A0A1B6HT50_9HEMI</name>
<feature type="region of interest" description="Disordered" evidence="1">
    <location>
        <begin position="56"/>
        <end position="107"/>
    </location>
</feature>
<accession>A0A1B6HT50</accession>
<dbReference type="AlphaFoldDB" id="A0A1B6HT50"/>
<reference evidence="2" key="1">
    <citation type="submission" date="2015-11" db="EMBL/GenBank/DDBJ databases">
        <title>De novo transcriptome assembly of four potential Pierce s Disease insect vectors from Arizona vineyards.</title>
        <authorList>
            <person name="Tassone E.E."/>
        </authorList>
    </citation>
    <scope>NUCLEOTIDE SEQUENCE</scope>
</reference>
<evidence type="ECO:0000256" key="1">
    <source>
        <dbReference type="SAM" id="MobiDB-lite"/>
    </source>
</evidence>
<gene>
    <name evidence="2" type="ORF">g.46351</name>
</gene>
<sequence>EKMWAYLMIQQLLDKADSLDESDEINKTKEKALELALKYSFVTPLTSMVVVKPNETESAVDPTQIKPAGEIKPHKIIMPRRGRGRGRPKQPPVTTKGTTVGAFDTTTPIPDEGVKNISWDHVAWLYPVLVKAKDFENYTG</sequence>
<protein>
    <submittedName>
        <fullName evidence="2">Uncharacterized protein</fullName>
    </submittedName>
</protein>
<dbReference type="EMBL" id="GECU01029875">
    <property type="protein sequence ID" value="JAS77831.1"/>
    <property type="molecule type" value="Transcribed_RNA"/>
</dbReference>